<dbReference type="Gene3D" id="3.60.20.10">
    <property type="entry name" value="Glutamine Phosphoribosylpyrophosphate, subunit 1, domain 1"/>
    <property type="match status" value="1"/>
</dbReference>
<dbReference type="Pfam" id="PF13537">
    <property type="entry name" value="GATase_7"/>
    <property type="match status" value="1"/>
</dbReference>
<dbReference type="Gene3D" id="3.40.50.620">
    <property type="entry name" value="HUPs"/>
    <property type="match status" value="1"/>
</dbReference>
<dbReference type="PROSITE" id="PS51278">
    <property type="entry name" value="GATASE_TYPE_2"/>
    <property type="match status" value="1"/>
</dbReference>
<evidence type="ECO:0000313" key="5">
    <source>
        <dbReference type="EMBL" id="KAF6019611.1"/>
    </source>
</evidence>
<name>A0A7J7J1Q6_BUGNE</name>
<evidence type="ECO:0000256" key="3">
    <source>
        <dbReference type="ARBA" id="ARBA00022962"/>
    </source>
</evidence>
<comment type="caution">
    <text evidence="5">The sequence shown here is derived from an EMBL/GenBank/DDBJ whole genome shotgun (WGS) entry which is preliminary data.</text>
</comment>
<gene>
    <name evidence="5" type="ORF">EB796_022084</name>
</gene>
<evidence type="ECO:0000256" key="1">
    <source>
        <dbReference type="ARBA" id="ARBA00022605"/>
    </source>
</evidence>
<dbReference type="SUPFAM" id="SSF56235">
    <property type="entry name" value="N-terminal nucleophile aminohydrolases (Ntn hydrolases)"/>
    <property type="match status" value="1"/>
</dbReference>
<keyword evidence="3" id="KW-0315">Glutamine amidotransferase</keyword>
<dbReference type="PANTHER" id="PTHR45937">
    <property type="entry name" value="ASPARAGINE SYNTHETASE DOMAIN-CONTAINING PROTEIN 1"/>
    <property type="match status" value="1"/>
</dbReference>
<dbReference type="Proteomes" id="UP000593567">
    <property type="component" value="Unassembled WGS sequence"/>
</dbReference>
<evidence type="ECO:0000259" key="4">
    <source>
        <dbReference type="PROSITE" id="PS51278"/>
    </source>
</evidence>
<dbReference type="InterPro" id="IPR014729">
    <property type="entry name" value="Rossmann-like_a/b/a_fold"/>
</dbReference>
<dbReference type="CDD" id="cd01991">
    <property type="entry name" value="Asn_synthase_B_C"/>
    <property type="match status" value="1"/>
</dbReference>
<protein>
    <submittedName>
        <fullName evidence="5">ASNSD1</fullName>
    </submittedName>
</protein>
<dbReference type="InterPro" id="IPR051857">
    <property type="entry name" value="Asn_synthetase_domain"/>
</dbReference>
<dbReference type="SUPFAM" id="SSF52402">
    <property type="entry name" value="Adenine nucleotide alpha hydrolases-like"/>
    <property type="match status" value="1"/>
</dbReference>
<dbReference type="InterPro" id="IPR017932">
    <property type="entry name" value="GATase_2_dom"/>
</dbReference>
<accession>A0A7J7J1Q6</accession>
<dbReference type="GO" id="GO:0006529">
    <property type="term" value="P:asparagine biosynthetic process"/>
    <property type="evidence" value="ECO:0007669"/>
    <property type="project" value="UniProtKB-KW"/>
</dbReference>
<dbReference type="InterPro" id="IPR001962">
    <property type="entry name" value="Asn_synthase"/>
</dbReference>
<dbReference type="Pfam" id="PF00733">
    <property type="entry name" value="Asn_synthase"/>
    <property type="match status" value="2"/>
</dbReference>
<evidence type="ECO:0000313" key="6">
    <source>
        <dbReference type="Proteomes" id="UP000593567"/>
    </source>
</evidence>
<dbReference type="OrthoDB" id="10252281at2759"/>
<keyword evidence="2" id="KW-0061">Asparagine biosynthesis</keyword>
<organism evidence="5 6">
    <name type="scientific">Bugula neritina</name>
    <name type="common">Brown bryozoan</name>
    <name type="synonym">Sertularia neritina</name>
    <dbReference type="NCBI Taxonomy" id="10212"/>
    <lineage>
        <taxon>Eukaryota</taxon>
        <taxon>Metazoa</taxon>
        <taxon>Spiralia</taxon>
        <taxon>Lophotrochozoa</taxon>
        <taxon>Bryozoa</taxon>
        <taxon>Gymnolaemata</taxon>
        <taxon>Cheilostomatida</taxon>
        <taxon>Flustrina</taxon>
        <taxon>Buguloidea</taxon>
        <taxon>Bugulidae</taxon>
        <taxon>Bugula</taxon>
    </lineage>
</organism>
<sequence>MCGILCLVTGSECSDSFFRGIISSAGNGGLLQRRGPDYQGYMETWLDSTWKVLSYSTVLHMRGELCKQPVCNSTSGGILLWNGEVFGGIQVPDLANDTEVLISLLDNCKDDEQILSVFKQIQGPYAFVYIKKNQRELWFGRDVFGRRSLTFLLNPNSKDLYLSSVALSQIIELNSGGQWKELAAAGIYKLVVGESGYKIDCFPWKHNTITPNEELRSSIVHDSLLELPNFHSLNLTIPSTDDLILLPDSVDIDKVLTFTATNLQQECEKFLEKLKLAVYRRVSGHSYVCDKCRIDSNCAMSHISVMFSGGIDSMMLAYLADQCVPKNQPIDLLNVAFETGSGGSYDVPDRVTGRLALTELATDRLWNFVEIDVTKEELQRYRKERVSELIWPLNSVLDDSIGCAMWFASRGRGSIVSADGSKILYTSTSRVVLSGLGADEQLGGYSRHRSSFQQNGFDGLLAEIDLDVSRISARNLGRDDRVVSDHGKEARFPFLDEEFVSFLNSLPIEKKMDLRLPRGVGEKLLLRACATKCGLHSTARLAKRAIQFGSRIAKCENRKEKGSDVCDRLHHVQGHKT</sequence>
<keyword evidence="6" id="KW-1185">Reference proteome</keyword>
<evidence type="ECO:0000256" key="2">
    <source>
        <dbReference type="ARBA" id="ARBA00022888"/>
    </source>
</evidence>
<dbReference type="PANTHER" id="PTHR45937:SF1">
    <property type="entry name" value="ASPARAGINE SYNTHETASE DOMAIN-CONTAINING PROTEIN 1"/>
    <property type="match status" value="1"/>
</dbReference>
<feature type="domain" description="Glutamine amidotransferase type-2" evidence="4">
    <location>
        <begin position="2"/>
        <end position="193"/>
    </location>
</feature>
<dbReference type="AlphaFoldDB" id="A0A7J7J1Q6"/>
<dbReference type="EMBL" id="VXIV02003218">
    <property type="protein sequence ID" value="KAF6019611.1"/>
    <property type="molecule type" value="Genomic_DNA"/>
</dbReference>
<reference evidence="5" key="1">
    <citation type="submission" date="2020-06" db="EMBL/GenBank/DDBJ databases">
        <title>Draft genome of Bugula neritina, a colonial animal packing powerful symbionts and potential medicines.</title>
        <authorList>
            <person name="Rayko M."/>
        </authorList>
    </citation>
    <scope>NUCLEOTIDE SEQUENCE [LARGE SCALE GENOMIC DNA]</scope>
    <source>
        <strain evidence="5">Kwan_BN1</strain>
    </source>
</reference>
<dbReference type="GO" id="GO:0004066">
    <property type="term" value="F:asparagine synthase (glutamine-hydrolyzing) activity"/>
    <property type="evidence" value="ECO:0007669"/>
    <property type="project" value="InterPro"/>
</dbReference>
<dbReference type="InterPro" id="IPR029055">
    <property type="entry name" value="Ntn_hydrolases_N"/>
</dbReference>
<proteinExistence type="predicted"/>
<keyword evidence="1" id="KW-0028">Amino-acid biosynthesis</keyword>